<evidence type="ECO:0000259" key="1">
    <source>
        <dbReference type="PROSITE" id="PS51704"/>
    </source>
</evidence>
<evidence type="ECO:0000313" key="2">
    <source>
        <dbReference type="EMBL" id="EHQ25874.1"/>
    </source>
</evidence>
<dbReference type="GO" id="GO:0006580">
    <property type="term" value="P:ethanolamine metabolic process"/>
    <property type="evidence" value="ECO:0007669"/>
    <property type="project" value="TreeGrafter"/>
</dbReference>
<dbReference type="Pfam" id="PF03009">
    <property type="entry name" value="GDPD"/>
    <property type="match status" value="1"/>
</dbReference>
<evidence type="ECO:0000313" key="3">
    <source>
        <dbReference type="Proteomes" id="UP000002774"/>
    </source>
</evidence>
<dbReference type="InterPro" id="IPR030395">
    <property type="entry name" value="GP_PDE_dom"/>
</dbReference>
<dbReference type="HOGENOM" id="CLU_030006_9_1_10"/>
<dbReference type="PROSITE" id="PS51704">
    <property type="entry name" value="GP_PDE"/>
    <property type="match status" value="1"/>
</dbReference>
<dbReference type="PANTHER" id="PTHR46320:SF1">
    <property type="entry name" value="GLYCEROPHOSPHODIESTER PHOSPHODIESTERASE 1"/>
    <property type="match status" value="1"/>
</dbReference>
<dbReference type="AlphaFoldDB" id="H1Y8F6"/>
<dbReference type="GO" id="GO:0005886">
    <property type="term" value="C:plasma membrane"/>
    <property type="evidence" value="ECO:0007669"/>
    <property type="project" value="TreeGrafter"/>
</dbReference>
<gene>
    <name evidence="2" type="ORF">Mucpa_1719</name>
</gene>
<dbReference type="STRING" id="714943.Mucpa_1719"/>
<name>H1Y8F6_9SPHI</name>
<dbReference type="eggNOG" id="COG0584">
    <property type="taxonomic scope" value="Bacteria"/>
</dbReference>
<accession>H1Y8F6</accession>
<organism evidence="2 3">
    <name type="scientific">Mucilaginibacter paludis DSM 18603</name>
    <dbReference type="NCBI Taxonomy" id="714943"/>
    <lineage>
        <taxon>Bacteria</taxon>
        <taxon>Pseudomonadati</taxon>
        <taxon>Bacteroidota</taxon>
        <taxon>Sphingobacteriia</taxon>
        <taxon>Sphingobacteriales</taxon>
        <taxon>Sphingobacteriaceae</taxon>
        <taxon>Mucilaginibacter</taxon>
    </lineage>
</organism>
<dbReference type="PANTHER" id="PTHR46320">
    <property type="entry name" value="GLYCEROPHOSPHODIESTER PHOSPHODIESTERASE 1"/>
    <property type="match status" value="1"/>
</dbReference>
<dbReference type="CDD" id="cd08566">
    <property type="entry name" value="GDPD_AtGDE_like"/>
    <property type="match status" value="1"/>
</dbReference>
<dbReference type="InterPro" id="IPR017946">
    <property type="entry name" value="PLC-like_Pdiesterase_TIM-brl"/>
</dbReference>
<feature type="domain" description="GP-PDE" evidence="1">
    <location>
        <begin position="60"/>
        <end position="293"/>
    </location>
</feature>
<reference evidence="2" key="1">
    <citation type="submission" date="2011-09" db="EMBL/GenBank/DDBJ databases">
        <title>The permanent draft genome of Mucilaginibacter paludis DSM 18603.</title>
        <authorList>
            <consortium name="US DOE Joint Genome Institute (JGI-PGF)"/>
            <person name="Lucas S."/>
            <person name="Han J."/>
            <person name="Lapidus A."/>
            <person name="Bruce D."/>
            <person name="Goodwin L."/>
            <person name="Pitluck S."/>
            <person name="Peters L."/>
            <person name="Kyrpides N."/>
            <person name="Mavromatis K."/>
            <person name="Ivanova N."/>
            <person name="Mikhailova N."/>
            <person name="Held B."/>
            <person name="Detter J.C."/>
            <person name="Tapia R."/>
            <person name="Han C."/>
            <person name="Land M."/>
            <person name="Hauser L."/>
            <person name="Markowitz V."/>
            <person name="Cheng J.-F."/>
            <person name="Hugenholtz P."/>
            <person name="Woyke T."/>
            <person name="Wu D."/>
            <person name="Tindall B."/>
            <person name="Brambilla E."/>
            <person name="Klenk H.-P."/>
            <person name="Eisen J.A."/>
        </authorList>
    </citation>
    <scope>NUCLEOTIDE SEQUENCE [LARGE SCALE GENOMIC DNA]</scope>
    <source>
        <strain evidence="2">DSM 18603</strain>
    </source>
</reference>
<dbReference type="Gene3D" id="3.20.20.190">
    <property type="entry name" value="Phosphatidylinositol (PI) phosphodiesterase"/>
    <property type="match status" value="1"/>
</dbReference>
<dbReference type="EMBL" id="CM001403">
    <property type="protein sequence ID" value="EHQ25874.1"/>
    <property type="molecule type" value="Genomic_DNA"/>
</dbReference>
<protein>
    <submittedName>
        <fullName evidence="2">Glycerophosphoryl diester phosphodiesterase</fullName>
    </submittedName>
</protein>
<dbReference type="SUPFAM" id="SSF51695">
    <property type="entry name" value="PLC-like phosphodiesterases"/>
    <property type="match status" value="1"/>
</dbReference>
<dbReference type="GO" id="GO:0070291">
    <property type="term" value="P:N-acylethanolamine metabolic process"/>
    <property type="evidence" value="ECO:0007669"/>
    <property type="project" value="TreeGrafter"/>
</dbReference>
<dbReference type="GO" id="GO:0008889">
    <property type="term" value="F:glycerophosphodiester phosphodiesterase activity"/>
    <property type="evidence" value="ECO:0007669"/>
    <property type="project" value="TreeGrafter"/>
</dbReference>
<keyword evidence="3" id="KW-1185">Reference proteome</keyword>
<dbReference type="Proteomes" id="UP000002774">
    <property type="component" value="Chromosome"/>
</dbReference>
<dbReference type="GO" id="GO:0006644">
    <property type="term" value="P:phospholipid metabolic process"/>
    <property type="evidence" value="ECO:0007669"/>
    <property type="project" value="TreeGrafter"/>
</dbReference>
<sequence length="299" mass="33966">MILLIPAISLWQLFAAPELKIKTITSDLSRQQIASAYQLNPADGADNYTANPIPAPRHRFTVIAHRGDHVLFPENTLAAYEQAIKHGADYVEIDLRTTKDGELVSLHDARIDRMTNDTGMVKNKMLADIEKLSIKTKDKTLNLHIPTFKQILALCKNKIYIYIDFKEADPAVVYPLLKQYGMEKQVLVYINKPEQFTQWRAVAPQMPLMLSLPDDVKDSVTLMRFMDQYHPDVLDGDFKQYNNELVAWAKKHHLPAWPDGQSGAEGPEVWDMAVARGLTGLQTDHPEAFINYLTQKGLR</sequence>
<proteinExistence type="predicted"/>
<dbReference type="PROSITE" id="PS50007">
    <property type="entry name" value="PIPLC_X_DOMAIN"/>
    <property type="match status" value="1"/>
</dbReference>